<sequence length="125" mass="13101">MSSAGAPPPPNNPGPSGHDFSPAIRRVVPCLPCLRSALAGSSLGDCWDEPDQARYERCNPGGSCTLVPLAARPVALFFLDFLASIDDNPARSQKTELAKRRAAVKVVLKGCADGTFPSVGDPRLA</sequence>
<evidence type="ECO:0000313" key="3">
    <source>
        <dbReference type="Proteomes" id="UP000037904"/>
    </source>
</evidence>
<keyword evidence="3" id="KW-1185">Reference proteome</keyword>
<dbReference type="EMBL" id="JXCE01000063">
    <property type="protein sequence ID" value="KPA42518.1"/>
    <property type="molecule type" value="Genomic_DNA"/>
</dbReference>
<proteinExistence type="predicted"/>
<name>A0A0M9EYI9_FUSLA</name>
<dbReference type="AlphaFoldDB" id="A0A0M9EYI9"/>
<reference evidence="2 3" key="1">
    <citation type="submission" date="2015-04" db="EMBL/GenBank/DDBJ databases">
        <title>The draft genome sequence of Fusarium langsethiae, a T-2/HT-2 mycotoxin producer.</title>
        <authorList>
            <person name="Lysoe E."/>
            <person name="Divon H.H."/>
            <person name="Terzi V."/>
            <person name="Orru L."/>
            <person name="Lamontanara A."/>
            <person name="Kolseth A.-K."/>
            <person name="Frandsen R.J."/>
            <person name="Nielsen K."/>
            <person name="Thrane U."/>
        </authorList>
    </citation>
    <scope>NUCLEOTIDE SEQUENCE [LARGE SCALE GENOMIC DNA]</scope>
    <source>
        <strain evidence="2 3">Fl201059</strain>
    </source>
</reference>
<evidence type="ECO:0000256" key="1">
    <source>
        <dbReference type="SAM" id="MobiDB-lite"/>
    </source>
</evidence>
<gene>
    <name evidence="2" type="ORF">FLAG1_04601</name>
</gene>
<feature type="region of interest" description="Disordered" evidence="1">
    <location>
        <begin position="1"/>
        <end position="20"/>
    </location>
</feature>
<feature type="compositionally biased region" description="Pro residues" evidence="1">
    <location>
        <begin position="1"/>
        <end position="13"/>
    </location>
</feature>
<protein>
    <submittedName>
        <fullName evidence="2">Uncharacterized protein</fullName>
    </submittedName>
</protein>
<comment type="caution">
    <text evidence="2">The sequence shown here is derived from an EMBL/GenBank/DDBJ whole genome shotgun (WGS) entry which is preliminary data.</text>
</comment>
<dbReference type="Proteomes" id="UP000037904">
    <property type="component" value="Unassembled WGS sequence"/>
</dbReference>
<accession>A0A0M9EYI9</accession>
<evidence type="ECO:0000313" key="2">
    <source>
        <dbReference type="EMBL" id="KPA42518.1"/>
    </source>
</evidence>
<organism evidence="2 3">
    <name type="scientific">Fusarium langsethiae</name>
    <dbReference type="NCBI Taxonomy" id="179993"/>
    <lineage>
        <taxon>Eukaryota</taxon>
        <taxon>Fungi</taxon>
        <taxon>Dikarya</taxon>
        <taxon>Ascomycota</taxon>
        <taxon>Pezizomycotina</taxon>
        <taxon>Sordariomycetes</taxon>
        <taxon>Hypocreomycetidae</taxon>
        <taxon>Hypocreales</taxon>
        <taxon>Nectriaceae</taxon>
        <taxon>Fusarium</taxon>
    </lineage>
</organism>